<proteinExistence type="predicted"/>
<evidence type="ECO:0000313" key="2">
    <source>
        <dbReference type="EnsemblMetazoa" id="AMIN014092-PA"/>
    </source>
</evidence>
<feature type="region of interest" description="Disordered" evidence="1">
    <location>
        <begin position="27"/>
        <end position="47"/>
    </location>
</feature>
<feature type="compositionally biased region" description="Low complexity" evidence="1">
    <location>
        <begin position="102"/>
        <end position="118"/>
    </location>
</feature>
<evidence type="ECO:0000256" key="1">
    <source>
        <dbReference type="SAM" id="MobiDB-lite"/>
    </source>
</evidence>
<feature type="compositionally biased region" description="Gly residues" evidence="1">
    <location>
        <begin position="119"/>
        <end position="132"/>
    </location>
</feature>
<feature type="region of interest" description="Disordered" evidence="1">
    <location>
        <begin position="64"/>
        <end position="132"/>
    </location>
</feature>
<organism evidence="2 3">
    <name type="scientific">Anopheles minimus</name>
    <dbReference type="NCBI Taxonomy" id="112268"/>
    <lineage>
        <taxon>Eukaryota</taxon>
        <taxon>Metazoa</taxon>
        <taxon>Ecdysozoa</taxon>
        <taxon>Arthropoda</taxon>
        <taxon>Hexapoda</taxon>
        <taxon>Insecta</taxon>
        <taxon>Pterygota</taxon>
        <taxon>Neoptera</taxon>
        <taxon>Endopterygota</taxon>
        <taxon>Diptera</taxon>
        <taxon>Nematocera</taxon>
        <taxon>Culicoidea</taxon>
        <taxon>Culicidae</taxon>
        <taxon>Anophelinae</taxon>
        <taxon>Anopheles</taxon>
    </lineage>
</organism>
<reference evidence="2" key="2">
    <citation type="submission" date="2020-05" db="UniProtKB">
        <authorList>
            <consortium name="EnsemblMetazoa"/>
        </authorList>
    </citation>
    <scope>IDENTIFICATION</scope>
    <source>
        <strain evidence="2">MINIMUS1</strain>
    </source>
</reference>
<dbReference type="EnsemblMetazoa" id="AMIN014092-RA">
    <property type="protein sequence ID" value="AMIN014092-PA"/>
    <property type="gene ID" value="AMIN014092"/>
</dbReference>
<dbReference type="Proteomes" id="UP000075920">
    <property type="component" value="Unassembled WGS sequence"/>
</dbReference>
<dbReference type="VEuPathDB" id="VectorBase:AMIN014092"/>
<feature type="compositionally biased region" description="Pro residues" evidence="1">
    <location>
        <begin position="87"/>
        <end position="101"/>
    </location>
</feature>
<name>A0A182WMY5_9DIPT</name>
<evidence type="ECO:0000313" key="3">
    <source>
        <dbReference type="Proteomes" id="UP000075920"/>
    </source>
</evidence>
<dbReference type="AlphaFoldDB" id="A0A182WMY5"/>
<keyword evidence="3" id="KW-1185">Reference proteome</keyword>
<reference evidence="3" key="1">
    <citation type="submission" date="2013-03" db="EMBL/GenBank/DDBJ databases">
        <title>The Genome Sequence of Anopheles minimus MINIMUS1.</title>
        <authorList>
            <consortium name="The Broad Institute Genomics Platform"/>
            <person name="Neafsey D.E."/>
            <person name="Walton C."/>
            <person name="Walker B."/>
            <person name="Young S.K."/>
            <person name="Zeng Q."/>
            <person name="Gargeya S."/>
            <person name="Fitzgerald M."/>
            <person name="Haas B."/>
            <person name="Abouelleil A."/>
            <person name="Allen A.W."/>
            <person name="Alvarado L."/>
            <person name="Arachchi H.M."/>
            <person name="Berlin A.M."/>
            <person name="Chapman S.B."/>
            <person name="Gainer-Dewar J."/>
            <person name="Goldberg J."/>
            <person name="Griggs A."/>
            <person name="Gujja S."/>
            <person name="Hansen M."/>
            <person name="Howarth C."/>
            <person name="Imamovic A."/>
            <person name="Ireland A."/>
            <person name="Larimer J."/>
            <person name="McCowan C."/>
            <person name="Murphy C."/>
            <person name="Pearson M."/>
            <person name="Poon T.W."/>
            <person name="Priest M."/>
            <person name="Roberts A."/>
            <person name="Saif S."/>
            <person name="Shea T."/>
            <person name="Sisk P."/>
            <person name="Sykes S."/>
            <person name="Wortman J."/>
            <person name="Nusbaum C."/>
            <person name="Birren B."/>
        </authorList>
    </citation>
    <scope>NUCLEOTIDE SEQUENCE [LARGE SCALE GENOMIC DNA]</scope>
    <source>
        <strain evidence="3">MINIMUS1</strain>
    </source>
</reference>
<accession>A0A182WMY5</accession>
<protein>
    <submittedName>
        <fullName evidence="2">Uncharacterized protein</fullName>
    </submittedName>
</protein>
<sequence length="132" mass="13783">MRSKCNVHRHRRLAASYQAGWEPVVEKNGRTGRRPARTRVAGPPPRMSLGATILLAVLLGPALDVRPRPSTSVSGSEFPERECCDPVYPPMPDPDPVPGPAYPTTTISTSSSFQTGQSGMMGGGLVGGGGGG</sequence>